<dbReference type="Proteomes" id="UP000198769">
    <property type="component" value="Unassembled WGS sequence"/>
</dbReference>
<organism evidence="1 2">
    <name type="scientific">Chryseobacterium oleae</name>
    <dbReference type="NCBI Taxonomy" id="491207"/>
    <lineage>
        <taxon>Bacteria</taxon>
        <taxon>Pseudomonadati</taxon>
        <taxon>Bacteroidota</taxon>
        <taxon>Flavobacteriia</taxon>
        <taxon>Flavobacteriales</taxon>
        <taxon>Weeksellaceae</taxon>
        <taxon>Chryseobacterium group</taxon>
        <taxon>Chryseobacterium</taxon>
    </lineage>
</organism>
<protein>
    <recommendedName>
        <fullName evidence="3">SinR family protein</fullName>
    </recommendedName>
</protein>
<dbReference type="OrthoDB" id="2656750at2"/>
<reference evidence="2" key="1">
    <citation type="submission" date="2016-10" db="EMBL/GenBank/DDBJ databases">
        <authorList>
            <person name="Varghese N."/>
            <person name="Submissions S."/>
        </authorList>
    </citation>
    <scope>NUCLEOTIDE SEQUENCE [LARGE SCALE GENOMIC DNA]</scope>
    <source>
        <strain evidence="2">DSM 25575</strain>
    </source>
</reference>
<evidence type="ECO:0008006" key="3">
    <source>
        <dbReference type="Google" id="ProtNLM"/>
    </source>
</evidence>
<sequence>MNKLLITYDLIKHGQDYPNLIENIIKIAPPQMIWHCLESVWIVRCNSTAEEVRNFLEQFIDENDKLLVIELTGTSAWKGFDGECKDWLLLNLPD</sequence>
<keyword evidence="2" id="KW-1185">Reference proteome</keyword>
<evidence type="ECO:0000313" key="1">
    <source>
        <dbReference type="EMBL" id="SFN15787.1"/>
    </source>
</evidence>
<gene>
    <name evidence="1" type="ORF">SAMN05421594_1437</name>
</gene>
<dbReference type="RefSeq" id="WP_090023818.1">
    <property type="nucleotide sequence ID" value="NZ_FOVD01000001.1"/>
</dbReference>
<accession>A0A1I4WQS6</accession>
<dbReference type="EMBL" id="FOVD01000001">
    <property type="protein sequence ID" value="SFN15787.1"/>
    <property type="molecule type" value="Genomic_DNA"/>
</dbReference>
<proteinExistence type="predicted"/>
<name>A0A1I4WQS6_CHROL</name>
<dbReference type="AlphaFoldDB" id="A0A1I4WQS6"/>
<evidence type="ECO:0000313" key="2">
    <source>
        <dbReference type="Proteomes" id="UP000198769"/>
    </source>
</evidence>